<dbReference type="Pfam" id="PF08282">
    <property type="entry name" value="Hydrolase_3"/>
    <property type="match status" value="1"/>
</dbReference>
<dbReference type="RefSeq" id="WP_209797824.1">
    <property type="nucleotide sequence ID" value="NZ_JAGGJZ010000020.1"/>
</dbReference>
<dbReference type="InterPro" id="IPR006379">
    <property type="entry name" value="HAD-SF_hydro_IIB"/>
</dbReference>
<organism evidence="1 2">
    <name type="scientific">Clostridium moniliforme</name>
    <dbReference type="NCBI Taxonomy" id="39489"/>
    <lineage>
        <taxon>Bacteria</taxon>
        <taxon>Bacillati</taxon>
        <taxon>Bacillota</taxon>
        <taxon>Clostridia</taxon>
        <taxon>Eubacteriales</taxon>
        <taxon>Clostridiaceae</taxon>
        <taxon>Clostridium</taxon>
    </lineage>
</organism>
<evidence type="ECO:0000313" key="2">
    <source>
        <dbReference type="Proteomes" id="UP000783390"/>
    </source>
</evidence>
<dbReference type="NCBIfam" id="TIGR01484">
    <property type="entry name" value="HAD-SF-IIB"/>
    <property type="match status" value="1"/>
</dbReference>
<dbReference type="Gene3D" id="3.40.50.1000">
    <property type="entry name" value="HAD superfamily/HAD-like"/>
    <property type="match status" value="1"/>
</dbReference>
<dbReference type="Proteomes" id="UP000783390">
    <property type="component" value="Unassembled WGS sequence"/>
</dbReference>
<evidence type="ECO:0000313" key="1">
    <source>
        <dbReference type="EMBL" id="MBP1890912.1"/>
    </source>
</evidence>
<gene>
    <name evidence="1" type="ORF">J2Z53_002564</name>
</gene>
<dbReference type="InterPro" id="IPR036412">
    <property type="entry name" value="HAD-like_sf"/>
</dbReference>
<dbReference type="PANTHER" id="PTHR10000">
    <property type="entry name" value="PHOSPHOSERINE PHOSPHATASE"/>
    <property type="match status" value="1"/>
</dbReference>
<reference evidence="1 2" key="1">
    <citation type="submission" date="2021-03" db="EMBL/GenBank/DDBJ databases">
        <title>Genomic Encyclopedia of Type Strains, Phase IV (KMG-IV): sequencing the most valuable type-strain genomes for metagenomic binning, comparative biology and taxonomic classification.</title>
        <authorList>
            <person name="Goeker M."/>
        </authorList>
    </citation>
    <scope>NUCLEOTIDE SEQUENCE [LARGE SCALE GENOMIC DNA]</scope>
    <source>
        <strain evidence="1 2">DSM 3984</strain>
    </source>
</reference>
<dbReference type="PANTHER" id="PTHR10000:SF8">
    <property type="entry name" value="HAD SUPERFAMILY HYDROLASE-LIKE, TYPE 3"/>
    <property type="match status" value="1"/>
</dbReference>
<dbReference type="SUPFAM" id="SSF56784">
    <property type="entry name" value="HAD-like"/>
    <property type="match status" value="1"/>
</dbReference>
<dbReference type="InterPro" id="IPR000150">
    <property type="entry name" value="Cof"/>
</dbReference>
<dbReference type="InterPro" id="IPR023214">
    <property type="entry name" value="HAD_sf"/>
</dbReference>
<comment type="caution">
    <text evidence="1">The sequence shown here is derived from an EMBL/GenBank/DDBJ whole genome shotgun (WGS) entry which is preliminary data.</text>
</comment>
<sequence length="270" mass="30975">MNLYVSDLDGTLLNKDAKLSDYTKKKLNKLLISNNLNFSIATARTPATAVPILSDININLPITVMNGAAIYDIKSNKYLSYNKIPLDIVEKISIILSKTKTPNFSYTLYNNHINVYYTKSDNPIEEKFIKQRNDTPFKTFINSPLPKNSDVLYFFLMDNKENILSIEKEISKIKEIYYVAYEDVYNRGLYTLEIYSYKSSKANSIKKIMNDFNFDRLISFGDNLNDIPMFQISDECYAVENSSPKLKELSTSVIDSNINDGVIKYIESVI</sequence>
<dbReference type="NCBIfam" id="TIGR00099">
    <property type="entry name" value="Cof-subfamily"/>
    <property type="match status" value="1"/>
</dbReference>
<proteinExistence type="predicted"/>
<accession>A0ABS4F477</accession>
<protein>
    <submittedName>
        <fullName evidence="1">Cof subfamily protein (Haloacid dehalogenase superfamily)</fullName>
    </submittedName>
</protein>
<keyword evidence="2" id="KW-1185">Reference proteome</keyword>
<name>A0ABS4F477_9CLOT</name>
<dbReference type="EMBL" id="JAGGJZ010000020">
    <property type="protein sequence ID" value="MBP1890912.1"/>
    <property type="molecule type" value="Genomic_DNA"/>
</dbReference>
<dbReference type="Gene3D" id="3.30.1240.10">
    <property type="match status" value="1"/>
</dbReference>